<comment type="caution">
    <text evidence="2">The sequence shown here is derived from an EMBL/GenBank/DDBJ whole genome shotgun (WGS) entry which is preliminary data.</text>
</comment>
<dbReference type="Proteomes" id="UP000233750">
    <property type="component" value="Unassembled WGS sequence"/>
</dbReference>
<evidence type="ECO:0000313" key="2">
    <source>
        <dbReference type="EMBL" id="PKV91694.1"/>
    </source>
</evidence>
<feature type="transmembrane region" description="Helical" evidence="1">
    <location>
        <begin position="170"/>
        <end position="192"/>
    </location>
</feature>
<gene>
    <name evidence="2" type="ORF">ATK30_2479</name>
</gene>
<dbReference type="RefSeq" id="WP_101435707.1">
    <property type="nucleotide sequence ID" value="NZ_PJMY01000003.1"/>
</dbReference>
<dbReference type="EMBL" id="PJMY01000003">
    <property type="protein sequence ID" value="PKV91694.1"/>
    <property type="molecule type" value="Genomic_DNA"/>
</dbReference>
<evidence type="ECO:0000256" key="1">
    <source>
        <dbReference type="SAM" id="Phobius"/>
    </source>
</evidence>
<dbReference type="AlphaFoldDB" id="A0A2N3WCS7"/>
<protein>
    <submittedName>
        <fullName evidence="2">Membrane protein DUF2207</fullName>
    </submittedName>
</protein>
<evidence type="ECO:0000313" key="3">
    <source>
        <dbReference type="Proteomes" id="UP000233750"/>
    </source>
</evidence>
<keyword evidence="1" id="KW-1133">Transmembrane helix</keyword>
<organism evidence="2 3">
    <name type="scientific">Amycolatopsis echigonensis</name>
    <dbReference type="NCBI Taxonomy" id="2576905"/>
    <lineage>
        <taxon>Bacteria</taxon>
        <taxon>Bacillati</taxon>
        <taxon>Actinomycetota</taxon>
        <taxon>Actinomycetes</taxon>
        <taxon>Pseudonocardiales</taxon>
        <taxon>Pseudonocardiaceae</taxon>
        <taxon>Amycolatopsis</taxon>
    </lineage>
</organism>
<feature type="transmembrane region" description="Helical" evidence="1">
    <location>
        <begin position="324"/>
        <end position="343"/>
    </location>
</feature>
<feature type="transmembrane region" description="Helical" evidence="1">
    <location>
        <begin position="301"/>
        <end position="318"/>
    </location>
</feature>
<keyword evidence="3" id="KW-1185">Reference proteome</keyword>
<reference evidence="2 3" key="1">
    <citation type="submission" date="2017-12" db="EMBL/GenBank/DDBJ databases">
        <title>Sequencing the genomes of 1000 Actinobacteria strains.</title>
        <authorList>
            <person name="Klenk H.-P."/>
        </authorList>
    </citation>
    <scope>NUCLEOTIDE SEQUENCE [LARGE SCALE GENOMIC DNA]</scope>
    <source>
        <strain evidence="2 3">DSM 45165</strain>
    </source>
</reference>
<keyword evidence="1" id="KW-0812">Transmembrane</keyword>
<dbReference type="OrthoDB" id="3607410at2"/>
<sequence>MLADDVTVTTAQDGQLTVIERIVTDAPAVHRIAERVPVTDDEDRLYSITDLHLSGAATADGTTVTVTGPATLTYTVDGAVAAGGQVRFQVTGGWDRALDRVAADFSTPGVSTADCYAGQPGSSRQCTFSELRSGGAHAEQNMLRQGERIDLAVQTGPLPENARFVPAGPLAAFAPGFPTVLSGLALVLYLLVGASVLRRRTRPPAPGVPPAYVAYVARGELDLTGTVLDLVARGHLHIADGQVTHSEADPLTPFEEAVKAAFPAGPLAAARPDQAELKALLDAEAHRQGWLSTREPHVRRAGLALVLAGIVLTVVLAVTVGEALIGVAVLIGGLTTFAAAPLVPPQTRSGRALGTPAERVESPLATEIDAIQTLAERRSAVSAQ</sequence>
<proteinExistence type="predicted"/>
<name>A0A2N3WCS7_9PSEU</name>
<keyword evidence="1" id="KW-0472">Membrane</keyword>
<accession>A0A2N3WCS7</accession>